<dbReference type="PIRSF" id="PIRSF005962">
    <property type="entry name" value="Pept_M20D_amidohydro"/>
    <property type="match status" value="1"/>
</dbReference>
<sequence length="398" mass="43911">MSLQEKLFEKLEAKASQMVETRRYLHENPELSFKEENTAKLIEDFYKDKDVKVTSNVGNGYGIIVEINGRGPGRTIGLRADFDALPIQEEADVPFKSKNDGVMHACGHDMHTSYLLTLGEALIELKDEWSGTVKLIHQHAEEVPPGGAKSIVESGILDDLDEVYGIHVFPMLDTGTIGLIEGNAMAGRSNFDLTIQGRGGHGAVPQSTRDALVAGAYFITEAQTIVSRRMNPMDSVVVSVTAFDAPGGYNVIQDKVVLRGTVRYLEEENKVPAYDAMSDIVAGIERSFGVECSLDYVYDYPVTYNHPKETRHVEEILEKSRGTYFNEIVHSKPSSGSEDFSYYLEKAPGTFINVGTKPEGVTEPYPNHHPKFDVNEESLMICAKALGEVVLDRLGSGK</sequence>
<gene>
    <name evidence="1" type="ORF">ACFSX4_12355</name>
</gene>
<dbReference type="SUPFAM" id="SSF53187">
    <property type="entry name" value="Zn-dependent exopeptidases"/>
    <property type="match status" value="1"/>
</dbReference>
<dbReference type="Gene3D" id="3.40.630.10">
    <property type="entry name" value="Zn peptidases"/>
    <property type="match status" value="1"/>
</dbReference>
<dbReference type="RefSeq" id="WP_377775297.1">
    <property type="nucleotide sequence ID" value="NZ_JBHUOQ010000004.1"/>
</dbReference>
<organism evidence="1 2">
    <name type="scientific">Corticicoccus populi</name>
    <dbReference type="NCBI Taxonomy" id="1812821"/>
    <lineage>
        <taxon>Bacteria</taxon>
        <taxon>Bacillati</taxon>
        <taxon>Bacillota</taxon>
        <taxon>Bacilli</taxon>
        <taxon>Bacillales</taxon>
        <taxon>Staphylococcaceae</taxon>
        <taxon>Corticicoccus</taxon>
    </lineage>
</organism>
<dbReference type="Proteomes" id="UP001597519">
    <property type="component" value="Unassembled WGS sequence"/>
</dbReference>
<reference evidence="2" key="1">
    <citation type="journal article" date="2019" name="Int. J. Syst. Evol. Microbiol.">
        <title>The Global Catalogue of Microorganisms (GCM) 10K type strain sequencing project: providing services to taxonomists for standard genome sequencing and annotation.</title>
        <authorList>
            <consortium name="The Broad Institute Genomics Platform"/>
            <consortium name="The Broad Institute Genome Sequencing Center for Infectious Disease"/>
            <person name="Wu L."/>
            <person name="Ma J."/>
        </authorList>
    </citation>
    <scope>NUCLEOTIDE SEQUENCE [LARGE SCALE GENOMIC DNA]</scope>
    <source>
        <strain evidence="2">KCTC 33575</strain>
    </source>
</reference>
<dbReference type="PANTHER" id="PTHR11014:SF63">
    <property type="entry name" value="METALLOPEPTIDASE, PUTATIVE (AFU_ORTHOLOGUE AFUA_6G09600)-RELATED"/>
    <property type="match status" value="1"/>
</dbReference>
<protein>
    <submittedName>
        <fullName evidence="1">Amidohydrolase</fullName>
    </submittedName>
</protein>
<evidence type="ECO:0000313" key="1">
    <source>
        <dbReference type="EMBL" id="MFD2831258.1"/>
    </source>
</evidence>
<keyword evidence="2" id="KW-1185">Reference proteome</keyword>
<dbReference type="PANTHER" id="PTHR11014">
    <property type="entry name" value="PEPTIDASE M20 FAMILY MEMBER"/>
    <property type="match status" value="1"/>
</dbReference>
<comment type="caution">
    <text evidence="1">The sequence shown here is derived from an EMBL/GenBank/DDBJ whole genome shotgun (WGS) entry which is preliminary data.</text>
</comment>
<dbReference type="InterPro" id="IPR002933">
    <property type="entry name" value="Peptidase_M20"/>
</dbReference>
<accession>A0ABW5WY98</accession>
<name>A0ABW5WY98_9STAP</name>
<dbReference type="Pfam" id="PF01546">
    <property type="entry name" value="Peptidase_M20"/>
    <property type="match status" value="1"/>
</dbReference>
<dbReference type="Gene3D" id="3.30.70.360">
    <property type="match status" value="1"/>
</dbReference>
<dbReference type="InterPro" id="IPR036264">
    <property type="entry name" value="Bact_exopeptidase_dim_dom"/>
</dbReference>
<dbReference type="SUPFAM" id="SSF55031">
    <property type="entry name" value="Bacterial exopeptidase dimerisation domain"/>
    <property type="match status" value="1"/>
</dbReference>
<dbReference type="EMBL" id="JBHUOQ010000004">
    <property type="protein sequence ID" value="MFD2831258.1"/>
    <property type="molecule type" value="Genomic_DNA"/>
</dbReference>
<evidence type="ECO:0000313" key="2">
    <source>
        <dbReference type="Proteomes" id="UP001597519"/>
    </source>
</evidence>
<dbReference type="NCBIfam" id="TIGR01891">
    <property type="entry name" value="amidohydrolases"/>
    <property type="match status" value="1"/>
</dbReference>
<proteinExistence type="predicted"/>
<dbReference type="InterPro" id="IPR017439">
    <property type="entry name" value="Amidohydrolase"/>
</dbReference>